<name>A0A9P8TDV2_WICPI</name>
<evidence type="ECO:0000313" key="3">
    <source>
        <dbReference type="Proteomes" id="UP000774326"/>
    </source>
</evidence>
<feature type="signal peptide" evidence="1">
    <location>
        <begin position="1"/>
        <end position="21"/>
    </location>
</feature>
<reference evidence="2" key="1">
    <citation type="journal article" date="2021" name="Open Biol.">
        <title>Shared evolutionary footprints suggest mitochondrial oxidative damage underlies multiple complex I losses in fungi.</title>
        <authorList>
            <person name="Schikora-Tamarit M.A."/>
            <person name="Marcet-Houben M."/>
            <person name="Nosek J."/>
            <person name="Gabaldon T."/>
        </authorList>
    </citation>
    <scope>NUCLEOTIDE SEQUENCE</scope>
    <source>
        <strain evidence="2">CBS2887</strain>
    </source>
</reference>
<dbReference type="EMBL" id="JAEUBG010005334">
    <property type="protein sequence ID" value="KAH3675903.1"/>
    <property type="molecule type" value="Genomic_DNA"/>
</dbReference>
<sequence>MLCTISLTSSTLLSVWTLALSLIDIITCIGAPIETKTNKNTAIPARADSFMLTIKRTMATTVGIKKAVNSGSSDRARSILEISLDRKDKRTPLENLCFVSTVEINDFSKIIFVSKVLDSPPMWNDSKFDWASIRVRANNIKQTPNVNPIPLPTGIDESIVLSSTNEIRCLVTSGEKAIRQSATFFKKIVIRHLNLKHWNKEKAMIEYGRDSESGFLDL</sequence>
<protein>
    <submittedName>
        <fullName evidence="2">Uncharacterized protein</fullName>
    </submittedName>
</protein>
<keyword evidence="1" id="KW-0732">Signal</keyword>
<comment type="caution">
    <text evidence="2">The sequence shown here is derived from an EMBL/GenBank/DDBJ whole genome shotgun (WGS) entry which is preliminary data.</text>
</comment>
<evidence type="ECO:0000256" key="1">
    <source>
        <dbReference type="SAM" id="SignalP"/>
    </source>
</evidence>
<proteinExistence type="predicted"/>
<accession>A0A9P8TDV2</accession>
<evidence type="ECO:0000313" key="2">
    <source>
        <dbReference type="EMBL" id="KAH3675903.1"/>
    </source>
</evidence>
<feature type="chain" id="PRO_5040469686" evidence="1">
    <location>
        <begin position="22"/>
        <end position="218"/>
    </location>
</feature>
<dbReference type="AlphaFoldDB" id="A0A9P8TDV2"/>
<organism evidence="2 3">
    <name type="scientific">Wickerhamomyces pijperi</name>
    <name type="common">Yeast</name>
    <name type="synonym">Pichia pijperi</name>
    <dbReference type="NCBI Taxonomy" id="599730"/>
    <lineage>
        <taxon>Eukaryota</taxon>
        <taxon>Fungi</taxon>
        <taxon>Dikarya</taxon>
        <taxon>Ascomycota</taxon>
        <taxon>Saccharomycotina</taxon>
        <taxon>Saccharomycetes</taxon>
        <taxon>Phaffomycetales</taxon>
        <taxon>Wickerhamomycetaceae</taxon>
        <taxon>Wickerhamomyces</taxon>
    </lineage>
</organism>
<reference evidence="2" key="2">
    <citation type="submission" date="2021-01" db="EMBL/GenBank/DDBJ databases">
        <authorList>
            <person name="Schikora-Tamarit M.A."/>
        </authorList>
    </citation>
    <scope>NUCLEOTIDE SEQUENCE</scope>
    <source>
        <strain evidence="2">CBS2887</strain>
    </source>
</reference>
<dbReference type="Proteomes" id="UP000774326">
    <property type="component" value="Unassembled WGS sequence"/>
</dbReference>
<gene>
    <name evidence="2" type="ORF">WICPIJ_009220</name>
</gene>
<keyword evidence="3" id="KW-1185">Reference proteome</keyword>